<evidence type="ECO:0000313" key="3">
    <source>
        <dbReference type="Proteomes" id="UP000410492"/>
    </source>
</evidence>
<feature type="non-terminal residue" evidence="2">
    <location>
        <position position="556"/>
    </location>
</feature>
<dbReference type="AlphaFoldDB" id="A0A653C8W5"/>
<feature type="compositionally biased region" description="Polar residues" evidence="1">
    <location>
        <begin position="236"/>
        <end position="248"/>
    </location>
</feature>
<dbReference type="InterPro" id="IPR036691">
    <property type="entry name" value="Endo/exonu/phosph_ase_sf"/>
</dbReference>
<organism evidence="2 3">
    <name type="scientific">Callosobruchus maculatus</name>
    <name type="common">Southern cowpea weevil</name>
    <name type="synonym">Pulse bruchid</name>
    <dbReference type="NCBI Taxonomy" id="64391"/>
    <lineage>
        <taxon>Eukaryota</taxon>
        <taxon>Metazoa</taxon>
        <taxon>Ecdysozoa</taxon>
        <taxon>Arthropoda</taxon>
        <taxon>Hexapoda</taxon>
        <taxon>Insecta</taxon>
        <taxon>Pterygota</taxon>
        <taxon>Neoptera</taxon>
        <taxon>Endopterygota</taxon>
        <taxon>Coleoptera</taxon>
        <taxon>Polyphaga</taxon>
        <taxon>Cucujiformia</taxon>
        <taxon>Chrysomeloidea</taxon>
        <taxon>Chrysomelidae</taxon>
        <taxon>Bruchinae</taxon>
        <taxon>Bruchini</taxon>
        <taxon>Callosobruchus</taxon>
    </lineage>
</organism>
<sequence>MVAKFIKCGRLQSSEELVALLNVLEQHSAAYGLGINYNKTKVIIADREHDNHREIKSIGRCEVVQSFVYLSSLIDNSVTKAVLGDDEMDEKTYEEDVVIRVPSVKQQQNNAVRSLLDRTFSNENTHKARSCFKVTIRKNANSHLTTMREEGVVVKNWLRNATHRKGGRSKKNKQKEESTSKIFKISEYLLKRGCIAMKIKTPGYPAAIGKCRSCRLRQLKHQAVAGKPVETAGSHWRNSAKTGPSQKQSSEDVQRRIDEMYNEINKNQLQKSFSEETVITEVYERQKKANNLMFYNLAEDHNRDLDKAKELIKEITKTDIEIIKTLRIGKRNKNGARALKVVLQNHEDVMTVIRQKKNLNKERKVFVDIDMTNMQLDITKKAREELSRRRQNGEEVFIKDSEATGKFRGGGVLIAIKTEFSARAVNVIPSSVEHLFIEFTLNSQNVIIGGVYLPPLSESEKFIEHVNVVENLFDNHNGYKFIICGDYNLPEAIWSNDEFGVSVSSKPVDPLFTNTLHHSAVTFGIKFDLDTYLDYHEFFYDYKDGNYIALNDYFSQ</sequence>
<feature type="region of interest" description="Disordered" evidence="1">
    <location>
        <begin position="225"/>
        <end position="253"/>
    </location>
</feature>
<dbReference type="Proteomes" id="UP000410492">
    <property type="component" value="Unassembled WGS sequence"/>
</dbReference>
<dbReference type="Gene3D" id="3.60.10.10">
    <property type="entry name" value="Endonuclease/exonuclease/phosphatase"/>
    <property type="match status" value="1"/>
</dbReference>
<evidence type="ECO:0000313" key="2">
    <source>
        <dbReference type="EMBL" id="VEN44357.1"/>
    </source>
</evidence>
<gene>
    <name evidence="2" type="ORF">CALMAC_LOCUS7183</name>
</gene>
<dbReference type="EMBL" id="CAACVG010007234">
    <property type="protein sequence ID" value="VEN44357.1"/>
    <property type="molecule type" value="Genomic_DNA"/>
</dbReference>
<accession>A0A653C8W5</accession>
<dbReference type="SUPFAM" id="SSF56219">
    <property type="entry name" value="DNase I-like"/>
    <property type="match status" value="1"/>
</dbReference>
<name>A0A653C8W5_CALMS</name>
<dbReference type="OrthoDB" id="425681at2759"/>
<proteinExistence type="predicted"/>
<evidence type="ECO:0000256" key="1">
    <source>
        <dbReference type="SAM" id="MobiDB-lite"/>
    </source>
</evidence>
<evidence type="ECO:0008006" key="4">
    <source>
        <dbReference type="Google" id="ProtNLM"/>
    </source>
</evidence>
<keyword evidence="3" id="KW-1185">Reference proteome</keyword>
<reference evidence="2 3" key="1">
    <citation type="submission" date="2019-01" db="EMBL/GenBank/DDBJ databases">
        <authorList>
            <person name="Sayadi A."/>
        </authorList>
    </citation>
    <scope>NUCLEOTIDE SEQUENCE [LARGE SCALE GENOMIC DNA]</scope>
</reference>
<protein>
    <recommendedName>
        <fullName evidence="4">Endonuclease/exonuclease/phosphatase domain-containing protein</fullName>
    </recommendedName>
</protein>